<reference evidence="2" key="2">
    <citation type="submission" date="2023-06" db="EMBL/GenBank/DDBJ databases">
        <authorList>
            <consortium name="Lawrence Berkeley National Laboratory"/>
            <person name="Haridas S."/>
            <person name="Hensen N."/>
            <person name="Bonometti L."/>
            <person name="Westerberg I."/>
            <person name="Brannstrom I.O."/>
            <person name="Guillou S."/>
            <person name="Cros-Aarteil S."/>
            <person name="Calhoun S."/>
            <person name="Kuo A."/>
            <person name="Mondo S."/>
            <person name="Pangilinan J."/>
            <person name="Riley R."/>
            <person name="LaButti K."/>
            <person name="Andreopoulos B."/>
            <person name="Lipzen A."/>
            <person name="Chen C."/>
            <person name="Yanf M."/>
            <person name="Daum C."/>
            <person name="Ng V."/>
            <person name="Clum A."/>
            <person name="Steindorff A."/>
            <person name="Ohm R."/>
            <person name="Martin F."/>
            <person name="Silar P."/>
            <person name="Natvig D."/>
            <person name="Lalanne C."/>
            <person name="Gautier V."/>
            <person name="Ament-velasquez S.L."/>
            <person name="Kruys A."/>
            <person name="Hutchinson M.I."/>
            <person name="Powell A.J."/>
            <person name="Barry K."/>
            <person name="Miller A.N."/>
            <person name="Grigoriev I.V."/>
            <person name="Debuchy R."/>
            <person name="Gladieux P."/>
            <person name="Thoren M.H."/>
            <person name="Johannesson H."/>
        </authorList>
    </citation>
    <scope>NUCLEOTIDE SEQUENCE</scope>
    <source>
        <strain evidence="2">CBS 232.78</strain>
    </source>
</reference>
<gene>
    <name evidence="2" type="ORF">B0H63DRAFT_302934</name>
</gene>
<feature type="compositionally biased region" description="Basic residues" evidence="1">
    <location>
        <begin position="114"/>
        <end position="126"/>
    </location>
</feature>
<dbReference type="EMBL" id="JAULSW010000008">
    <property type="protein sequence ID" value="KAK3372732.1"/>
    <property type="molecule type" value="Genomic_DNA"/>
</dbReference>
<sequence length="265" mass="30098">MSEVTHWNEHGDYDHGPYSNCWPHPNPPRPHSPPPHSHNPPHHSPPGLLKDLTKNVDLGEDIDFVIGLTATALTADQVIKLAATKKHKASHLAKASLAAAAAATAFTMMAREHKEHKKAKQHHHLGHHEEEDHRGRQHHRALDWDSASSDSDIERGHSRHHRPTTFADSWAVVHPARSRARTLSPVHYKATREEEVLYDSPSPRRSPSPSWSRARTRSLPRRDRSISRSPSPSPPRHRHHSHRRHSDGHPQLVKFLDVLRKNLQS</sequence>
<name>A0AAE0N6L8_9PEZI</name>
<evidence type="ECO:0000313" key="2">
    <source>
        <dbReference type="EMBL" id="KAK3372732.1"/>
    </source>
</evidence>
<feature type="compositionally biased region" description="Pro residues" evidence="1">
    <location>
        <begin position="24"/>
        <end position="44"/>
    </location>
</feature>
<feature type="region of interest" description="Disordered" evidence="1">
    <location>
        <begin position="112"/>
        <end position="161"/>
    </location>
</feature>
<feature type="region of interest" description="Disordered" evidence="1">
    <location>
        <begin position="194"/>
        <end position="252"/>
    </location>
</feature>
<accession>A0AAE0N6L8</accession>
<feature type="compositionally biased region" description="Low complexity" evidence="1">
    <location>
        <begin position="200"/>
        <end position="213"/>
    </location>
</feature>
<dbReference type="AlphaFoldDB" id="A0AAE0N6L8"/>
<proteinExistence type="predicted"/>
<comment type="caution">
    <text evidence="2">The sequence shown here is derived from an EMBL/GenBank/DDBJ whole genome shotgun (WGS) entry which is preliminary data.</text>
</comment>
<reference evidence="2" key="1">
    <citation type="journal article" date="2023" name="Mol. Phylogenet. Evol.">
        <title>Genome-scale phylogeny and comparative genomics of the fungal order Sordariales.</title>
        <authorList>
            <person name="Hensen N."/>
            <person name="Bonometti L."/>
            <person name="Westerberg I."/>
            <person name="Brannstrom I.O."/>
            <person name="Guillou S."/>
            <person name="Cros-Aarteil S."/>
            <person name="Calhoun S."/>
            <person name="Haridas S."/>
            <person name="Kuo A."/>
            <person name="Mondo S."/>
            <person name="Pangilinan J."/>
            <person name="Riley R."/>
            <person name="LaButti K."/>
            <person name="Andreopoulos B."/>
            <person name="Lipzen A."/>
            <person name="Chen C."/>
            <person name="Yan M."/>
            <person name="Daum C."/>
            <person name="Ng V."/>
            <person name="Clum A."/>
            <person name="Steindorff A."/>
            <person name="Ohm R.A."/>
            <person name="Martin F."/>
            <person name="Silar P."/>
            <person name="Natvig D.O."/>
            <person name="Lalanne C."/>
            <person name="Gautier V."/>
            <person name="Ament-Velasquez S.L."/>
            <person name="Kruys A."/>
            <person name="Hutchinson M.I."/>
            <person name="Powell A.J."/>
            <person name="Barry K."/>
            <person name="Miller A.N."/>
            <person name="Grigoriev I.V."/>
            <person name="Debuchy R."/>
            <person name="Gladieux P."/>
            <person name="Hiltunen Thoren M."/>
            <person name="Johannesson H."/>
        </authorList>
    </citation>
    <scope>NUCLEOTIDE SEQUENCE</scope>
    <source>
        <strain evidence="2">CBS 232.78</strain>
    </source>
</reference>
<evidence type="ECO:0000256" key="1">
    <source>
        <dbReference type="SAM" id="MobiDB-lite"/>
    </source>
</evidence>
<evidence type="ECO:0000313" key="3">
    <source>
        <dbReference type="Proteomes" id="UP001285441"/>
    </source>
</evidence>
<organism evidence="2 3">
    <name type="scientific">Podospora didyma</name>
    <dbReference type="NCBI Taxonomy" id="330526"/>
    <lineage>
        <taxon>Eukaryota</taxon>
        <taxon>Fungi</taxon>
        <taxon>Dikarya</taxon>
        <taxon>Ascomycota</taxon>
        <taxon>Pezizomycotina</taxon>
        <taxon>Sordariomycetes</taxon>
        <taxon>Sordariomycetidae</taxon>
        <taxon>Sordariales</taxon>
        <taxon>Podosporaceae</taxon>
        <taxon>Podospora</taxon>
    </lineage>
</organism>
<protein>
    <submittedName>
        <fullName evidence="2">Uncharacterized protein</fullName>
    </submittedName>
</protein>
<keyword evidence="3" id="KW-1185">Reference proteome</keyword>
<feature type="region of interest" description="Disordered" evidence="1">
    <location>
        <begin position="24"/>
        <end position="50"/>
    </location>
</feature>
<dbReference type="Proteomes" id="UP001285441">
    <property type="component" value="Unassembled WGS sequence"/>
</dbReference>
<feature type="compositionally biased region" description="Basic residues" evidence="1">
    <location>
        <begin position="235"/>
        <end position="246"/>
    </location>
</feature>